<evidence type="ECO:0000256" key="6">
    <source>
        <dbReference type="HAMAP-Rule" id="MF_01186"/>
    </source>
</evidence>
<keyword evidence="3 6" id="KW-0564">Palmitate</keyword>
<dbReference type="InterPro" id="IPR007485">
    <property type="entry name" value="LPS_assembly_LptE"/>
</dbReference>
<protein>
    <recommendedName>
        <fullName evidence="6">LPS-assembly lipoprotein LptE</fullName>
    </recommendedName>
</protein>
<keyword evidence="1 6" id="KW-0732">Signal</keyword>
<gene>
    <name evidence="6 7" type="primary">lptE</name>
    <name evidence="7" type="ORF">VST7929_01934</name>
</gene>
<comment type="similarity">
    <text evidence="6">Belongs to the LptE lipoprotein family.</text>
</comment>
<comment type="subunit">
    <text evidence="6">Component of the lipopolysaccharide transport and assembly complex. Interacts with LptD.</text>
</comment>
<sequence length="183" mass="20663">MPRTLLRWSVIMLVALVTSGCGFHLRGSYSLPAEVTELSITSFDTYGTLTRYLKNQIRQQDVTVVAPHASVPNLHLQSESFGERTVSLYQNGRAAEYELSLTVAYSVTVPDMGTRQYSTMVHRNYLDNPLTALAKSVERDKIENEMRQQAVQQIIRQLGRLNTTYDAQHDPDSVKVRTLESAQ</sequence>
<dbReference type="Pfam" id="PF04390">
    <property type="entry name" value="LptE"/>
    <property type="match status" value="1"/>
</dbReference>
<dbReference type="HAMAP" id="MF_01186">
    <property type="entry name" value="LPS_assembly_LptE"/>
    <property type="match status" value="1"/>
</dbReference>
<organism evidence="7 8">
    <name type="scientific">Vibrio stylophorae</name>
    <dbReference type="NCBI Taxonomy" id="659351"/>
    <lineage>
        <taxon>Bacteria</taxon>
        <taxon>Pseudomonadati</taxon>
        <taxon>Pseudomonadota</taxon>
        <taxon>Gammaproteobacteria</taxon>
        <taxon>Vibrionales</taxon>
        <taxon>Vibrionaceae</taxon>
        <taxon>Vibrio</taxon>
    </lineage>
</organism>
<evidence type="ECO:0000313" key="7">
    <source>
        <dbReference type="EMBL" id="CAH0534033.1"/>
    </source>
</evidence>
<keyword evidence="5 6" id="KW-0449">Lipoprotein</keyword>
<keyword evidence="4 6" id="KW-0998">Cell outer membrane</keyword>
<evidence type="ECO:0000256" key="2">
    <source>
        <dbReference type="ARBA" id="ARBA00023136"/>
    </source>
</evidence>
<reference evidence="7" key="1">
    <citation type="submission" date="2021-11" db="EMBL/GenBank/DDBJ databases">
        <authorList>
            <person name="Rodrigo-Torres L."/>
            <person name="Arahal R. D."/>
            <person name="Lucena T."/>
        </authorList>
    </citation>
    <scope>NUCLEOTIDE SEQUENCE</scope>
    <source>
        <strain evidence="7">CECT 7929</strain>
    </source>
</reference>
<dbReference type="PANTHER" id="PTHR38098">
    <property type="entry name" value="LPS-ASSEMBLY LIPOPROTEIN LPTE"/>
    <property type="match status" value="1"/>
</dbReference>
<dbReference type="PROSITE" id="PS51257">
    <property type="entry name" value="PROKAR_LIPOPROTEIN"/>
    <property type="match status" value="1"/>
</dbReference>
<accession>A0ABN8DUN6</accession>
<comment type="caution">
    <text evidence="7">The sequence shown here is derived from an EMBL/GenBank/DDBJ whole genome shotgun (WGS) entry which is preliminary data.</text>
</comment>
<dbReference type="PANTHER" id="PTHR38098:SF1">
    <property type="entry name" value="LPS-ASSEMBLY LIPOPROTEIN LPTE"/>
    <property type="match status" value="1"/>
</dbReference>
<name>A0ABN8DUN6_9VIBR</name>
<evidence type="ECO:0000313" key="8">
    <source>
        <dbReference type="Proteomes" id="UP000838672"/>
    </source>
</evidence>
<comment type="subcellular location">
    <subcellularLocation>
        <location evidence="6">Cell outer membrane</location>
        <topology evidence="6">Lipid-anchor</topology>
    </subcellularLocation>
</comment>
<evidence type="ECO:0000256" key="3">
    <source>
        <dbReference type="ARBA" id="ARBA00023139"/>
    </source>
</evidence>
<keyword evidence="2 6" id="KW-0472">Membrane</keyword>
<dbReference type="Proteomes" id="UP000838672">
    <property type="component" value="Unassembled WGS sequence"/>
</dbReference>
<keyword evidence="8" id="KW-1185">Reference proteome</keyword>
<comment type="function">
    <text evidence="6">Together with LptD, is involved in the assembly of lipopolysaccharide (LPS) at the surface of the outer membrane. Required for the proper assembly of LptD. Binds LPS and may serve as the LPS recognition site at the outer membrane.</text>
</comment>
<proteinExistence type="inferred from homology"/>
<evidence type="ECO:0000256" key="4">
    <source>
        <dbReference type="ARBA" id="ARBA00023237"/>
    </source>
</evidence>
<dbReference type="RefSeq" id="WP_237466442.1">
    <property type="nucleotide sequence ID" value="NZ_CAKLDI010000001.1"/>
</dbReference>
<evidence type="ECO:0000256" key="5">
    <source>
        <dbReference type="ARBA" id="ARBA00023288"/>
    </source>
</evidence>
<evidence type="ECO:0000256" key="1">
    <source>
        <dbReference type="ARBA" id="ARBA00022729"/>
    </source>
</evidence>
<dbReference type="Gene3D" id="3.30.160.150">
    <property type="entry name" value="Lipoprotein like domain"/>
    <property type="match status" value="1"/>
</dbReference>
<dbReference type="EMBL" id="CAKLDI010000001">
    <property type="protein sequence ID" value="CAH0534033.1"/>
    <property type="molecule type" value="Genomic_DNA"/>
</dbReference>